<evidence type="ECO:0000256" key="2">
    <source>
        <dbReference type="ARBA" id="ARBA00023002"/>
    </source>
</evidence>
<evidence type="ECO:0000259" key="7">
    <source>
        <dbReference type="Pfam" id="PF00171"/>
    </source>
</evidence>
<evidence type="ECO:0000256" key="6">
    <source>
        <dbReference type="RuleBase" id="RU003345"/>
    </source>
</evidence>
<reference evidence="8 9" key="1">
    <citation type="submission" date="2016-10" db="EMBL/GenBank/DDBJ databases">
        <authorList>
            <person name="de Groot N.N."/>
        </authorList>
    </citation>
    <scope>NUCLEOTIDE SEQUENCE [LARGE SCALE GENOMIC DNA]</scope>
    <source>
        <strain evidence="8 9">DSM 23126</strain>
    </source>
</reference>
<dbReference type="InterPro" id="IPR016163">
    <property type="entry name" value="Ald_DH_C"/>
</dbReference>
<evidence type="ECO:0000256" key="4">
    <source>
        <dbReference type="PIRSR" id="PIRSR036492-1"/>
    </source>
</evidence>
<dbReference type="PROSITE" id="PS00687">
    <property type="entry name" value="ALDEHYDE_DEHYDR_GLU"/>
    <property type="match status" value="1"/>
</dbReference>
<dbReference type="InterPro" id="IPR012394">
    <property type="entry name" value="Aldehyde_DH_NAD(P)"/>
</dbReference>
<dbReference type="EMBL" id="FNNC01000006">
    <property type="protein sequence ID" value="SDW88301.1"/>
    <property type="molecule type" value="Genomic_DNA"/>
</dbReference>
<dbReference type="PIRSF" id="PIRSF036492">
    <property type="entry name" value="ALDH"/>
    <property type="match status" value="1"/>
</dbReference>
<dbReference type="Proteomes" id="UP000199488">
    <property type="component" value="Unassembled WGS sequence"/>
</dbReference>
<accession>A0A1H2X674</accession>
<dbReference type="Pfam" id="PF00171">
    <property type="entry name" value="Aldedh"/>
    <property type="match status" value="1"/>
</dbReference>
<dbReference type="InterPro" id="IPR015590">
    <property type="entry name" value="Aldehyde_DH_dom"/>
</dbReference>
<comment type="similarity">
    <text evidence="1 3 6">Belongs to the aldehyde dehydrogenase family.</text>
</comment>
<sequence length="495" mass="55030">MESTTVHSSNEEEILAAWQKADDAFAPWASLPIEKRLSYIQLLRFTISDLREEIADIISSATGKPPIEALGSEVIPVLEALRHIEKEAPGLFNRERVRTPMIFLGKNSSIIRKPRGKIAIISPWNFPFQLSLIPVVEALTAGNCVLLKPSAETPLASLLLEKISGLFPDGVFQVLHGGAETGRLMIEQQPDYIHFTGSVATGKVIQKQAAEHLIPTTLELGGKDAMVVHEDANVERAANAASWGAFMNSGQVCLSVERVIVHEEVQEEFLNSVRSNIAALRRDGEKEYEIGRMTTKKQWDIVYSQVQEALDQGAEQIAGKPPEQWDDQTLTIEPVVLTGVTGEMRVWKEETFGPVFSVRTYSTIDEALELFNDTIYGLSGSIFTADQELAANFTAKVRTGNFMINDVISHAANHYLPYGGTKQSGIGSYHATAGMRSFSIETSVMSARGSMNSEILWYPYEGKFESLSQIIDYYYGRNRNWKSFLQTFMGLTRRP</sequence>
<dbReference type="SUPFAM" id="SSF53720">
    <property type="entry name" value="ALDH-like"/>
    <property type="match status" value="1"/>
</dbReference>
<feature type="active site" evidence="4 5">
    <location>
        <position position="219"/>
    </location>
</feature>
<name>A0A1H2X674_9BACI</name>
<dbReference type="Gene3D" id="3.40.309.10">
    <property type="entry name" value="Aldehyde Dehydrogenase, Chain A, domain 2"/>
    <property type="match status" value="1"/>
</dbReference>
<dbReference type="InterPro" id="IPR016162">
    <property type="entry name" value="Ald_DH_N"/>
</dbReference>
<gene>
    <name evidence="8" type="ORF">SAMN05421781_2669</name>
</gene>
<dbReference type="Gene3D" id="3.40.605.10">
    <property type="entry name" value="Aldehyde Dehydrogenase, Chain A, domain 1"/>
    <property type="match status" value="1"/>
</dbReference>
<protein>
    <recommendedName>
        <fullName evidence="3">Aldehyde dehydrogenase</fullName>
    </recommendedName>
</protein>
<proteinExistence type="inferred from homology"/>
<dbReference type="PANTHER" id="PTHR42804">
    <property type="entry name" value="ALDEHYDE DEHYDROGENASE"/>
    <property type="match status" value="1"/>
</dbReference>
<dbReference type="GO" id="GO:0016620">
    <property type="term" value="F:oxidoreductase activity, acting on the aldehyde or oxo group of donors, NAD or NADP as acceptor"/>
    <property type="evidence" value="ECO:0007669"/>
    <property type="project" value="InterPro"/>
</dbReference>
<feature type="domain" description="Aldehyde dehydrogenase" evidence="7">
    <location>
        <begin position="4"/>
        <end position="439"/>
    </location>
</feature>
<evidence type="ECO:0000256" key="5">
    <source>
        <dbReference type="PROSITE-ProRule" id="PRU10007"/>
    </source>
</evidence>
<feature type="active site" evidence="4">
    <location>
        <position position="253"/>
    </location>
</feature>
<evidence type="ECO:0000256" key="1">
    <source>
        <dbReference type="ARBA" id="ARBA00009986"/>
    </source>
</evidence>
<dbReference type="RefSeq" id="WP_176967774.1">
    <property type="nucleotide sequence ID" value="NZ_FNNC01000006.1"/>
</dbReference>
<evidence type="ECO:0000256" key="3">
    <source>
        <dbReference type="PIRNR" id="PIRNR036492"/>
    </source>
</evidence>
<dbReference type="AlphaFoldDB" id="A0A1H2X674"/>
<keyword evidence="9" id="KW-1185">Reference proteome</keyword>
<dbReference type="PANTHER" id="PTHR42804:SF1">
    <property type="entry name" value="ALDEHYDE DEHYDROGENASE-RELATED"/>
    <property type="match status" value="1"/>
</dbReference>
<dbReference type="InterPro" id="IPR029510">
    <property type="entry name" value="Ald_DH_CS_GLU"/>
</dbReference>
<keyword evidence="2 3" id="KW-0560">Oxidoreductase</keyword>
<organism evidence="8 9">
    <name type="scientific">Marinococcus luteus</name>
    <dbReference type="NCBI Taxonomy" id="1122204"/>
    <lineage>
        <taxon>Bacteria</taxon>
        <taxon>Bacillati</taxon>
        <taxon>Bacillota</taxon>
        <taxon>Bacilli</taxon>
        <taxon>Bacillales</taxon>
        <taxon>Bacillaceae</taxon>
        <taxon>Marinococcus</taxon>
    </lineage>
</organism>
<evidence type="ECO:0000313" key="8">
    <source>
        <dbReference type="EMBL" id="SDW88301.1"/>
    </source>
</evidence>
<evidence type="ECO:0000313" key="9">
    <source>
        <dbReference type="Proteomes" id="UP000199488"/>
    </source>
</evidence>
<dbReference type="InterPro" id="IPR016161">
    <property type="entry name" value="Ald_DH/histidinol_DH"/>
</dbReference>
<dbReference type="GO" id="GO:0006081">
    <property type="term" value="P:aldehyde metabolic process"/>
    <property type="evidence" value="ECO:0007669"/>
    <property type="project" value="InterPro"/>
</dbReference>
<dbReference type="STRING" id="1122204.SAMN05421781_2669"/>